<dbReference type="EMBL" id="SFCI01001293">
    <property type="protein sequence ID" value="TFY76176.1"/>
    <property type="molecule type" value="Genomic_DNA"/>
</dbReference>
<sequence length="103" mass="11626">MCPTLKHLGSVAMHPTLRTSFQDALLSFSHLQSLELDLGLWNPQPPLTLQRALVAEVHMYGPELRVIVLWVASMRIAWQLNEITSVWEGRAEPPGQRAGWQTV</sequence>
<dbReference type="AlphaFoldDB" id="A0A4Y9ZMU8"/>
<protein>
    <submittedName>
        <fullName evidence="1">Uncharacterized protein</fullName>
    </submittedName>
</protein>
<accession>A0A4Y9ZMU8</accession>
<proteinExistence type="predicted"/>
<gene>
    <name evidence="1" type="ORF">EWM64_g7835</name>
</gene>
<dbReference type="OrthoDB" id="3250756at2759"/>
<evidence type="ECO:0000313" key="1">
    <source>
        <dbReference type="EMBL" id="TFY76176.1"/>
    </source>
</evidence>
<organism evidence="1 2">
    <name type="scientific">Hericium alpestre</name>
    <dbReference type="NCBI Taxonomy" id="135208"/>
    <lineage>
        <taxon>Eukaryota</taxon>
        <taxon>Fungi</taxon>
        <taxon>Dikarya</taxon>
        <taxon>Basidiomycota</taxon>
        <taxon>Agaricomycotina</taxon>
        <taxon>Agaricomycetes</taxon>
        <taxon>Russulales</taxon>
        <taxon>Hericiaceae</taxon>
        <taxon>Hericium</taxon>
    </lineage>
</organism>
<keyword evidence="2" id="KW-1185">Reference proteome</keyword>
<name>A0A4Y9ZMU8_9AGAM</name>
<reference evidence="1 2" key="1">
    <citation type="submission" date="2019-02" db="EMBL/GenBank/DDBJ databases">
        <title>Genome sequencing of the rare red list fungi Hericium alpestre (H. flagellum).</title>
        <authorList>
            <person name="Buettner E."/>
            <person name="Kellner H."/>
        </authorList>
    </citation>
    <scope>NUCLEOTIDE SEQUENCE [LARGE SCALE GENOMIC DNA]</scope>
    <source>
        <strain evidence="1 2">DSM 108284</strain>
    </source>
</reference>
<dbReference type="Proteomes" id="UP000298061">
    <property type="component" value="Unassembled WGS sequence"/>
</dbReference>
<evidence type="ECO:0000313" key="2">
    <source>
        <dbReference type="Proteomes" id="UP000298061"/>
    </source>
</evidence>
<comment type="caution">
    <text evidence="1">The sequence shown here is derived from an EMBL/GenBank/DDBJ whole genome shotgun (WGS) entry which is preliminary data.</text>
</comment>